<sequence length="66" mass="7626">MKIGIYIIAKNKIIFSLNFPLSKVKAPIENIKKIPDRDKVSMIVVEIIHAIMIDVLLLKMRFSIFL</sequence>
<dbReference type="EMBL" id="AP021879">
    <property type="protein sequence ID" value="BBO87656.1"/>
    <property type="molecule type" value="Genomic_DNA"/>
</dbReference>
<organism evidence="2 3">
    <name type="scientific">Desulfosarcina ovata subsp. ovata</name>
    <dbReference type="NCBI Taxonomy" id="2752305"/>
    <lineage>
        <taxon>Bacteria</taxon>
        <taxon>Pseudomonadati</taxon>
        <taxon>Thermodesulfobacteriota</taxon>
        <taxon>Desulfobacteria</taxon>
        <taxon>Desulfobacterales</taxon>
        <taxon>Desulfosarcinaceae</taxon>
        <taxon>Desulfosarcina</taxon>
    </lineage>
</organism>
<keyword evidence="1" id="KW-0812">Transmembrane</keyword>
<feature type="transmembrane region" description="Helical" evidence="1">
    <location>
        <begin position="40"/>
        <end position="58"/>
    </location>
</feature>
<keyword evidence="1" id="KW-0472">Membrane</keyword>
<accession>A0A5K8A5D2</accession>
<gene>
    <name evidence="2" type="ORF">DSCOOX_08360</name>
</gene>
<reference evidence="2 3" key="1">
    <citation type="submission" date="2019-11" db="EMBL/GenBank/DDBJ databases">
        <title>Comparative genomics of hydrocarbon-degrading Desulfosarcina strains.</title>
        <authorList>
            <person name="Watanabe M."/>
            <person name="Kojima H."/>
            <person name="Fukui M."/>
        </authorList>
    </citation>
    <scope>NUCLEOTIDE SEQUENCE [LARGE SCALE GENOMIC DNA]</scope>
    <source>
        <strain evidence="3">oXyS1</strain>
    </source>
</reference>
<dbReference type="Proteomes" id="UP000422108">
    <property type="component" value="Chromosome"/>
</dbReference>
<keyword evidence="1" id="KW-1133">Transmembrane helix</keyword>
<dbReference type="AlphaFoldDB" id="A0A5K8A5D2"/>
<evidence type="ECO:0000256" key="1">
    <source>
        <dbReference type="SAM" id="Phobius"/>
    </source>
</evidence>
<evidence type="ECO:0000313" key="3">
    <source>
        <dbReference type="Proteomes" id="UP000422108"/>
    </source>
</evidence>
<evidence type="ECO:0000313" key="2">
    <source>
        <dbReference type="EMBL" id="BBO87656.1"/>
    </source>
</evidence>
<name>A0A5K8A5D2_9BACT</name>
<protein>
    <submittedName>
        <fullName evidence="2">Uncharacterized protein</fullName>
    </submittedName>
</protein>
<proteinExistence type="predicted"/>
<keyword evidence="3" id="KW-1185">Reference proteome</keyword>